<organism evidence="1 2">
    <name type="scientific">Rickettsiella grylli</name>
    <dbReference type="NCBI Taxonomy" id="59196"/>
    <lineage>
        <taxon>Bacteria</taxon>
        <taxon>Pseudomonadati</taxon>
        <taxon>Pseudomonadota</taxon>
        <taxon>Gammaproteobacteria</taxon>
        <taxon>Legionellales</taxon>
        <taxon>Coxiellaceae</taxon>
        <taxon>Rickettsiella</taxon>
    </lineage>
</organism>
<protein>
    <submittedName>
        <fullName evidence="1">Uncharacterized protein</fullName>
    </submittedName>
</protein>
<evidence type="ECO:0000313" key="1">
    <source>
        <dbReference type="EMBL" id="EDP46881.1"/>
    </source>
</evidence>
<dbReference type="EMBL" id="AAQJ02000001">
    <property type="protein sequence ID" value="EDP46881.1"/>
    <property type="molecule type" value="Genomic_DNA"/>
</dbReference>
<evidence type="ECO:0000313" key="2">
    <source>
        <dbReference type="Proteomes" id="UP000054075"/>
    </source>
</evidence>
<dbReference type="AlphaFoldDB" id="A8PLZ8"/>
<gene>
    <name evidence="1" type="ORF">RICGR_0584</name>
</gene>
<keyword evidence="2" id="KW-1185">Reference proteome</keyword>
<dbReference type="Proteomes" id="UP000054075">
    <property type="component" value="Unassembled WGS sequence"/>
</dbReference>
<reference evidence="1" key="1">
    <citation type="submission" date="2006-04" db="EMBL/GenBank/DDBJ databases">
        <authorList>
            <person name="Seshadri R."/>
            <person name="Federici B.A."/>
        </authorList>
    </citation>
    <scope>NUCLEOTIDE SEQUENCE [LARGE SCALE GENOMIC DNA]</scope>
</reference>
<sequence>MDFATVERFLRRFVVAGFLFTGIKSSPFENLTVCRNWHTHITTHLYQNYFDMAIISKNRPCHFFLYE</sequence>
<proteinExistence type="predicted"/>
<reference evidence="1" key="2">
    <citation type="submission" date="2007-10" db="EMBL/GenBank/DDBJ databases">
        <authorList>
            <person name="Myers G.S."/>
        </authorList>
    </citation>
    <scope>NUCLEOTIDE SEQUENCE [LARGE SCALE GENOMIC DNA]</scope>
</reference>
<comment type="caution">
    <text evidence="1">The sequence shown here is derived from an EMBL/GenBank/DDBJ whole genome shotgun (WGS) entry which is preliminary data.</text>
</comment>
<name>A8PLZ8_9COXI</name>
<accession>A8PLZ8</accession>